<accession>A0ABQ9HZA2</accession>
<feature type="compositionally biased region" description="Acidic residues" evidence="1">
    <location>
        <begin position="382"/>
        <end position="397"/>
    </location>
</feature>
<feature type="region of interest" description="Disordered" evidence="1">
    <location>
        <begin position="439"/>
        <end position="473"/>
    </location>
</feature>
<reference evidence="2 3" key="1">
    <citation type="submission" date="2023-02" db="EMBL/GenBank/DDBJ databases">
        <title>LHISI_Scaffold_Assembly.</title>
        <authorList>
            <person name="Stuart O.P."/>
            <person name="Cleave R."/>
            <person name="Magrath M.J.L."/>
            <person name="Mikheyev A.S."/>
        </authorList>
    </citation>
    <scope>NUCLEOTIDE SEQUENCE [LARGE SCALE GENOMIC DNA]</scope>
    <source>
        <strain evidence="2">Daus_M_001</strain>
        <tissue evidence="2">Leg muscle</tissue>
    </source>
</reference>
<evidence type="ECO:0008006" key="4">
    <source>
        <dbReference type="Google" id="ProtNLM"/>
    </source>
</evidence>
<protein>
    <recommendedName>
        <fullName evidence="4">RING-type domain-containing protein</fullName>
    </recommendedName>
</protein>
<evidence type="ECO:0000313" key="3">
    <source>
        <dbReference type="Proteomes" id="UP001159363"/>
    </source>
</evidence>
<name>A0ABQ9HZA2_9NEOP</name>
<organism evidence="2 3">
    <name type="scientific">Dryococelus australis</name>
    <dbReference type="NCBI Taxonomy" id="614101"/>
    <lineage>
        <taxon>Eukaryota</taxon>
        <taxon>Metazoa</taxon>
        <taxon>Ecdysozoa</taxon>
        <taxon>Arthropoda</taxon>
        <taxon>Hexapoda</taxon>
        <taxon>Insecta</taxon>
        <taxon>Pterygota</taxon>
        <taxon>Neoptera</taxon>
        <taxon>Polyneoptera</taxon>
        <taxon>Phasmatodea</taxon>
        <taxon>Verophasmatodea</taxon>
        <taxon>Anareolatae</taxon>
        <taxon>Phasmatidae</taxon>
        <taxon>Eurycanthinae</taxon>
        <taxon>Dryococelus</taxon>
    </lineage>
</organism>
<feature type="compositionally biased region" description="Basic and acidic residues" evidence="1">
    <location>
        <begin position="454"/>
        <end position="463"/>
    </location>
</feature>
<sequence>MMPLVSGFSRGSPIPPPLHSGSAPFLPHFNLIGSQELVAFAAIVRLDMNVLASRLKQHLAGISYPRFAVLFSRDLQSINLVLARDTLEICCEKENSMFHMHARVWSISLVICSRSSAVSYKPRTTELSRRSLFQRGLCQEVNVRSATKENGAAVVKHPAHSAHMKGSGFNSRREVSRDFRMRSRGGYWPEGFLRYENGCRERYIASANFAYKFYSASAMSSDTPQLMVALTVPSTSSAFTPTKSSMETLNFSTEVPRNPLPVLPASLALSPTSPTCPSESLPEPLCHQCRFCENIFCKSCNAWWHERTACTKCPFRAMKHYGNAFMQCIRFVRNVHLQEVHEVDELQNEWSLSLTTDDEQTPPTKISKLDIDNETGNKDDHEDSIDENDSIDNVDDNDYDDHDIVKYDYDFLDVPTHFTEFPSTSDVKKAEDTENTDYMFTEDPNKLSPAQGRLSRDARDDSRSPLYDTFPVKRKPPTCKTLQVLTSQNEFKTAIEMISSPSLPHRAGNRWNERAGGTGDPQENLPANGIVRHDFQMRKS</sequence>
<dbReference type="EMBL" id="JARBHB010000003">
    <property type="protein sequence ID" value="KAJ8889721.1"/>
    <property type="molecule type" value="Genomic_DNA"/>
</dbReference>
<evidence type="ECO:0000313" key="2">
    <source>
        <dbReference type="EMBL" id="KAJ8889721.1"/>
    </source>
</evidence>
<comment type="caution">
    <text evidence="2">The sequence shown here is derived from an EMBL/GenBank/DDBJ whole genome shotgun (WGS) entry which is preliminary data.</text>
</comment>
<feature type="region of interest" description="Disordered" evidence="1">
    <location>
        <begin position="354"/>
        <end position="397"/>
    </location>
</feature>
<proteinExistence type="predicted"/>
<dbReference type="Proteomes" id="UP001159363">
    <property type="component" value="Chromosome 3"/>
</dbReference>
<keyword evidence="3" id="KW-1185">Reference proteome</keyword>
<gene>
    <name evidence="2" type="ORF">PR048_009222</name>
</gene>
<evidence type="ECO:0000256" key="1">
    <source>
        <dbReference type="SAM" id="MobiDB-lite"/>
    </source>
</evidence>
<feature type="compositionally biased region" description="Basic and acidic residues" evidence="1">
    <location>
        <begin position="367"/>
        <end position="381"/>
    </location>
</feature>